<name>A0A268EIA6_9BACL</name>
<dbReference type="Proteomes" id="UP000215596">
    <property type="component" value="Unassembled WGS sequence"/>
</dbReference>
<dbReference type="OrthoDB" id="163953at2"/>
<dbReference type="PANTHER" id="PTHR39638">
    <property type="entry name" value="YCF35"/>
    <property type="match status" value="1"/>
</dbReference>
<evidence type="ECO:0008006" key="3">
    <source>
        <dbReference type="Google" id="ProtNLM"/>
    </source>
</evidence>
<reference evidence="1 2" key="1">
    <citation type="submission" date="2017-07" db="EMBL/GenBank/DDBJ databases">
        <title>Isolation and whole genome analysis of endospore-forming bacteria from heroin.</title>
        <authorList>
            <person name="Kalinowski J."/>
            <person name="Ahrens B."/>
            <person name="Al-Dilaimi A."/>
            <person name="Winkler A."/>
            <person name="Wibberg D."/>
            <person name="Schleenbecker U."/>
            <person name="Ruckert C."/>
            <person name="Wolfel R."/>
            <person name="Grass G."/>
        </authorList>
    </citation>
    <scope>NUCLEOTIDE SEQUENCE [LARGE SCALE GENOMIC DNA]</scope>
    <source>
        <strain evidence="1 2">7537-G1</strain>
    </source>
</reference>
<comment type="caution">
    <text evidence="1">The sequence shown here is derived from an EMBL/GenBank/DDBJ whole genome shotgun (WGS) entry which is preliminary data.</text>
</comment>
<dbReference type="AlphaFoldDB" id="A0A268EIA6"/>
<dbReference type="PANTHER" id="PTHR39638:SF2">
    <property type="entry name" value="YCF35"/>
    <property type="match status" value="1"/>
</dbReference>
<dbReference type="EMBL" id="NPBY01000074">
    <property type="protein sequence ID" value="PAD72868.1"/>
    <property type="molecule type" value="Genomic_DNA"/>
</dbReference>
<evidence type="ECO:0000313" key="2">
    <source>
        <dbReference type="Proteomes" id="UP000215596"/>
    </source>
</evidence>
<proteinExistence type="predicted"/>
<protein>
    <recommendedName>
        <fullName evidence="3">DUF1257 domain-containing protein</fullName>
    </recommendedName>
</protein>
<accession>A0A268EIA6</accession>
<evidence type="ECO:0000313" key="1">
    <source>
        <dbReference type="EMBL" id="PAD72868.1"/>
    </source>
</evidence>
<sequence>MSHWVEKKTNFVDIETLAEACKLIGLTLTENERARGWNGNSIKAEYVIKLKGKYDIAFIQKDGRWDISADWYDGSVEKAIGKDGNNLKQAYTAAAALKVARAHGHPVEMQRTDNGEIKLVLTVGARG</sequence>
<dbReference type="InterPro" id="IPR009666">
    <property type="entry name" value="Uncharacterised_Ycf35"/>
</dbReference>
<dbReference type="RefSeq" id="WP_095267418.1">
    <property type="nucleotide sequence ID" value="NZ_NPBY01000074.1"/>
</dbReference>
<gene>
    <name evidence="1" type="ORF">CHH67_21420</name>
</gene>
<organism evidence="1 2">
    <name type="scientific">Paenibacillus campinasensis</name>
    <dbReference type="NCBI Taxonomy" id="66347"/>
    <lineage>
        <taxon>Bacteria</taxon>
        <taxon>Bacillati</taxon>
        <taxon>Bacillota</taxon>
        <taxon>Bacilli</taxon>
        <taxon>Bacillales</taxon>
        <taxon>Paenibacillaceae</taxon>
        <taxon>Paenibacillus</taxon>
    </lineage>
</organism>
<dbReference type="Pfam" id="PF06868">
    <property type="entry name" value="DUF1257"/>
    <property type="match status" value="1"/>
</dbReference>